<accession>A0A7M7IR54</accession>
<reference evidence="1" key="1">
    <citation type="submission" date="2021-01" db="UniProtKB">
        <authorList>
            <consortium name="EnsemblMetazoa"/>
        </authorList>
    </citation>
    <scope>IDENTIFICATION</scope>
</reference>
<proteinExistence type="predicted"/>
<evidence type="ECO:0000313" key="1">
    <source>
        <dbReference type="EnsemblMetazoa" id="XP_016840825"/>
    </source>
</evidence>
<name>A0A7M7IR54_NASVI</name>
<dbReference type="RefSeq" id="XP_016840825.1">
    <property type="nucleotide sequence ID" value="XM_016985336.3"/>
</dbReference>
<dbReference type="AlphaFoldDB" id="A0A7M7IR54"/>
<sequence>MSYNKAVSHFGINGVNAKAVYNTNLNTRSELAKYFSSFKCTFDDGENVINSNENIVIQNDECALTSSQEDLMSLIDDFTAQYESLAYNRYTNAGTTPHPTSITDPFAHPVNNGEHLRHSYAFDSFSKDDFTSNQGNFRAQNYGKTLYYNEYINEVGVATSSHSDLTNCNVSNKANHLVRIQNNILKLKDRRAVQSNYAIDSFVFNKENLVGETQYNVGGQDVLSPTSYATVASSAIKRKRQGDDDHLTELTDIYCMMCGEIPWNLNHKSKLRSSSKKCLYCCPKIQKYARNR</sequence>
<evidence type="ECO:0000313" key="2">
    <source>
        <dbReference type="Proteomes" id="UP000002358"/>
    </source>
</evidence>
<dbReference type="GeneID" id="100680418"/>
<keyword evidence="2" id="KW-1185">Reference proteome</keyword>
<dbReference type="Proteomes" id="UP000002358">
    <property type="component" value="Chromosome 4"/>
</dbReference>
<organism evidence="1 2">
    <name type="scientific">Nasonia vitripennis</name>
    <name type="common">Parasitic wasp</name>
    <dbReference type="NCBI Taxonomy" id="7425"/>
    <lineage>
        <taxon>Eukaryota</taxon>
        <taxon>Metazoa</taxon>
        <taxon>Ecdysozoa</taxon>
        <taxon>Arthropoda</taxon>
        <taxon>Hexapoda</taxon>
        <taxon>Insecta</taxon>
        <taxon>Pterygota</taxon>
        <taxon>Neoptera</taxon>
        <taxon>Endopterygota</taxon>
        <taxon>Hymenoptera</taxon>
        <taxon>Apocrita</taxon>
        <taxon>Proctotrupomorpha</taxon>
        <taxon>Chalcidoidea</taxon>
        <taxon>Pteromalidae</taxon>
        <taxon>Pteromalinae</taxon>
        <taxon>Nasonia</taxon>
    </lineage>
</organism>
<dbReference type="EnsemblMetazoa" id="XM_016985336">
    <property type="protein sequence ID" value="XP_016840825"/>
    <property type="gene ID" value="LOC100680418"/>
</dbReference>
<protein>
    <submittedName>
        <fullName evidence="1">Uncharacterized protein</fullName>
    </submittedName>
</protein>